<dbReference type="STRING" id="882378.RBRH_03236"/>
<name>E5ALI6_MYCRK</name>
<evidence type="ECO:0000313" key="2">
    <source>
        <dbReference type="EMBL" id="CBW73859.1"/>
    </source>
</evidence>
<dbReference type="AlphaFoldDB" id="E5ALI6"/>
<accession>E5ALI6</accession>
<feature type="region of interest" description="Disordered" evidence="1">
    <location>
        <begin position="1"/>
        <end position="25"/>
    </location>
</feature>
<dbReference type="Proteomes" id="UP000007437">
    <property type="component" value="Chromosome"/>
</dbReference>
<sequence>MLVRARGSRANRCQPGTSAPGCSAPARLPYKSAAHSLAAASAGATPAREGDAMTIGVQIDPQAWRAGVDADDAGHAMTPCPAGLGPLSYFSGWIEKDAKHQGNANNRPDAGASMLPTGLQHGRHRRSDIVDFIVY</sequence>
<dbReference type="EMBL" id="FR687359">
    <property type="protein sequence ID" value="CBW73859.1"/>
    <property type="molecule type" value="Genomic_DNA"/>
</dbReference>
<proteinExistence type="predicted"/>
<protein>
    <submittedName>
        <fullName evidence="2">Uncharacterized protein</fullName>
    </submittedName>
</protein>
<evidence type="ECO:0000256" key="1">
    <source>
        <dbReference type="SAM" id="MobiDB-lite"/>
    </source>
</evidence>
<reference evidence="2 3" key="1">
    <citation type="journal article" date="2011" name="J. Bacteriol.">
        <title>Complete genome sequence of Burkholderia rhizoxinica, an endosymbiont of Rhizopus microsporus.</title>
        <authorList>
            <person name="Lackner G."/>
            <person name="Moebius N."/>
            <person name="Partida-Martinez L."/>
            <person name="Hertweck C."/>
        </authorList>
    </citation>
    <scope>NUCLEOTIDE SEQUENCE [LARGE SCALE GENOMIC DNA]</scope>
    <source>
        <strain evidence="3">DSM 19002 / CIP 109453 / HKI 454</strain>
    </source>
</reference>
<evidence type="ECO:0000313" key="3">
    <source>
        <dbReference type="Proteomes" id="UP000007437"/>
    </source>
</evidence>
<organism evidence="2 3">
    <name type="scientific">Mycetohabitans rhizoxinica (strain DSM 19002 / CIP 109453 / HKI 454)</name>
    <name type="common">Paraburkholderia rhizoxinica</name>
    <dbReference type="NCBI Taxonomy" id="882378"/>
    <lineage>
        <taxon>Bacteria</taxon>
        <taxon>Pseudomonadati</taxon>
        <taxon>Pseudomonadota</taxon>
        <taxon>Betaproteobacteria</taxon>
        <taxon>Burkholderiales</taxon>
        <taxon>Burkholderiaceae</taxon>
        <taxon>Mycetohabitans</taxon>
    </lineage>
</organism>
<dbReference type="KEGG" id="brh:RBRH_03236"/>
<dbReference type="HOGENOM" id="CLU_1881849_0_0_4"/>
<gene>
    <name evidence="2" type="ordered locus">RBRH_03236</name>
</gene>